<dbReference type="Gene3D" id="3.10.129.10">
    <property type="entry name" value="Hotdog Thioesterase"/>
    <property type="match status" value="1"/>
</dbReference>
<keyword evidence="2" id="KW-0378">Hydrolase</keyword>
<dbReference type="EMBL" id="JBHMDY010000001">
    <property type="protein sequence ID" value="MFB9258490.1"/>
    <property type="molecule type" value="Genomic_DNA"/>
</dbReference>
<comment type="caution">
    <text evidence="2">The sequence shown here is derived from an EMBL/GenBank/DDBJ whole genome shotgun (WGS) entry which is preliminary data.</text>
</comment>
<evidence type="ECO:0000313" key="3">
    <source>
        <dbReference type="Proteomes" id="UP001589700"/>
    </source>
</evidence>
<proteinExistence type="predicted"/>
<dbReference type="Proteomes" id="UP001589700">
    <property type="component" value="Unassembled WGS sequence"/>
</dbReference>
<accession>A0ABV5JNF9</accession>
<dbReference type="EC" id="3.1.2.-" evidence="2"/>
<reference evidence="2 3" key="1">
    <citation type="submission" date="2024-09" db="EMBL/GenBank/DDBJ databases">
        <authorList>
            <person name="Sun Q."/>
            <person name="Mori K."/>
        </authorList>
    </citation>
    <scope>NUCLEOTIDE SEQUENCE [LARGE SCALE GENOMIC DNA]</scope>
    <source>
        <strain evidence="2 3">CCM 7659</strain>
    </source>
</reference>
<dbReference type="GO" id="GO:0016787">
    <property type="term" value="F:hydrolase activity"/>
    <property type="evidence" value="ECO:0007669"/>
    <property type="project" value="UniProtKB-KW"/>
</dbReference>
<evidence type="ECO:0000256" key="1">
    <source>
        <dbReference type="SAM" id="MobiDB-lite"/>
    </source>
</evidence>
<protein>
    <submittedName>
        <fullName evidence="2">Acyl-CoA thioesterase</fullName>
        <ecNumber evidence="2">3.1.2.-</ecNumber>
    </submittedName>
</protein>
<dbReference type="SUPFAM" id="SSF54637">
    <property type="entry name" value="Thioesterase/thiol ester dehydrase-isomerase"/>
    <property type="match status" value="1"/>
</dbReference>
<dbReference type="RefSeq" id="WP_338403457.1">
    <property type="nucleotide sequence ID" value="NZ_JAALDM010000005.1"/>
</dbReference>
<feature type="region of interest" description="Disordered" evidence="1">
    <location>
        <begin position="1"/>
        <end position="21"/>
    </location>
</feature>
<name>A0ABV5JNF9_9ACTN</name>
<gene>
    <name evidence="2" type="ORF">ACFFVD_01595</name>
</gene>
<dbReference type="InterPro" id="IPR029069">
    <property type="entry name" value="HotDog_dom_sf"/>
</dbReference>
<dbReference type="Pfam" id="PF13279">
    <property type="entry name" value="4HBT_2"/>
    <property type="match status" value="1"/>
</dbReference>
<sequence length="158" mass="17140">MSAPTTADSSGAGPVAQSDGAGPVHRVRLPLRISDYLGSHVNNVRYQEFSQEARLLWFREKFDVPGSRVPIALARWMEIDFRRVIGMGVPDVWVDVQVLKVGRTSYTMRTSIGTESVGEEPCAVVDTVLVVAAADEVTTLEITPEERAALLGGGEEQA</sequence>
<keyword evidence="3" id="KW-1185">Reference proteome</keyword>
<evidence type="ECO:0000313" key="2">
    <source>
        <dbReference type="EMBL" id="MFB9258490.1"/>
    </source>
</evidence>
<organism evidence="2 3">
    <name type="scientific">Dietzia aerolata</name>
    <dbReference type="NCBI Taxonomy" id="595984"/>
    <lineage>
        <taxon>Bacteria</taxon>
        <taxon>Bacillati</taxon>
        <taxon>Actinomycetota</taxon>
        <taxon>Actinomycetes</taxon>
        <taxon>Mycobacteriales</taxon>
        <taxon>Dietziaceae</taxon>
        <taxon>Dietzia</taxon>
    </lineage>
</organism>
<dbReference type="CDD" id="cd00586">
    <property type="entry name" value="4HBT"/>
    <property type="match status" value="1"/>
</dbReference>